<evidence type="ECO:0000313" key="2">
    <source>
        <dbReference type="Proteomes" id="UP001597183"/>
    </source>
</evidence>
<accession>A0ABW4AU86</accession>
<dbReference type="RefSeq" id="WP_317795097.1">
    <property type="nucleotide sequence ID" value="NZ_AP028461.1"/>
</dbReference>
<keyword evidence="2" id="KW-1185">Reference proteome</keyword>
<dbReference type="Proteomes" id="UP001597183">
    <property type="component" value="Unassembled WGS sequence"/>
</dbReference>
<dbReference type="EMBL" id="JBHTMK010000081">
    <property type="protein sequence ID" value="MFD1374335.1"/>
    <property type="molecule type" value="Genomic_DNA"/>
</dbReference>
<comment type="caution">
    <text evidence="1">The sequence shown here is derived from an EMBL/GenBank/DDBJ whole genome shotgun (WGS) entry which is preliminary data.</text>
</comment>
<proteinExistence type="predicted"/>
<organism evidence="1 2">
    <name type="scientific">Actinoplanes sichuanensis</name>
    <dbReference type="NCBI Taxonomy" id="512349"/>
    <lineage>
        <taxon>Bacteria</taxon>
        <taxon>Bacillati</taxon>
        <taxon>Actinomycetota</taxon>
        <taxon>Actinomycetes</taxon>
        <taxon>Micromonosporales</taxon>
        <taxon>Micromonosporaceae</taxon>
        <taxon>Actinoplanes</taxon>
    </lineage>
</organism>
<protein>
    <recommendedName>
        <fullName evidence="3">Prevent-host-death family protein</fullName>
    </recommendedName>
</protein>
<sequence>MQEQINRIDAERLPDDVVALIAALGPGEELVITRAGVPLATVHAATAISGTIVMPDRPAGGDPLPPRADVTVVATAMRLPEAARTRLSEQLGEDYIVVDLHSAPVTADVVLVPPISPQLIGNLRAMFPRARVVVTELEDESLGVSYPGPIRRMLEAGAETYLTSATVPQLARRLDQAVTATRPQLDAPR</sequence>
<gene>
    <name evidence="1" type="ORF">ACFQ5G_54170</name>
</gene>
<reference evidence="2" key="1">
    <citation type="journal article" date="2019" name="Int. J. Syst. Evol. Microbiol.">
        <title>The Global Catalogue of Microorganisms (GCM) 10K type strain sequencing project: providing services to taxonomists for standard genome sequencing and annotation.</title>
        <authorList>
            <consortium name="The Broad Institute Genomics Platform"/>
            <consortium name="The Broad Institute Genome Sequencing Center for Infectious Disease"/>
            <person name="Wu L."/>
            <person name="Ma J."/>
        </authorList>
    </citation>
    <scope>NUCLEOTIDE SEQUENCE [LARGE SCALE GENOMIC DNA]</scope>
    <source>
        <strain evidence="2">CCM 7526</strain>
    </source>
</reference>
<evidence type="ECO:0008006" key="3">
    <source>
        <dbReference type="Google" id="ProtNLM"/>
    </source>
</evidence>
<name>A0ABW4AU86_9ACTN</name>
<evidence type="ECO:0000313" key="1">
    <source>
        <dbReference type="EMBL" id="MFD1374335.1"/>
    </source>
</evidence>